<organism evidence="1 2">
    <name type="scientific">Phanerochaete sordida</name>
    <dbReference type="NCBI Taxonomy" id="48140"/>
    <lineage>
        <taxon>Eukaryota</taxon>
        <taxon>Fungi</taxon>
        <taxon>Dikarya</taxon>
        <taxon>Basidiomycota</taxon>
        <taxon>Agaricomycotina</taxon>
        <taxon>Agaricomycetes</taxon>
        <taxon>Polyporales</taxon>
        <taxon>Phanerochaetaceae</taxon>
        <taxon>Phanerochaete</taxon>
    </lineage>
</organism>
<accession>A0A9P3LJK2</accession>
<evidence type="ECO:0000313" key="1">
    <source>
        <dbReference type="EMBL" id="GJE97438.1"/>
    </source>
</evidence>
<dbReference type="AlphaFoldDB" id="A0A9P3LJK2"/>
<proteinExistence type="predicted"/>
<name>A0A9P3LJK2_9APHY</name>
<evidence type="ECO:0000313" key="2">
    <source>
        <dbReference type="Proteomes" id="UP000703269"/>
    </source>
</evidence>
<comment type="caution">
    <text evidence="1">The sequence shown here is derived from an EMBL/GenBank/DDBJ whole genome shotgun (WGS) entry which is preliminary data.</text>
</comment>
<sequence>MSSSTSLRGEHRKTSLITEKRYPLPVEIIHRITYAPRSDRAPGQLIYPSGRRQNLACHVASLSTSEQIGPQATACSCCRQGEGER</sequence>
<gene>
    <name evidence="1" type="ORF">PsYK624_136570</name>
</gene>
<dbReference type="Proteomes" id="UP000703269">
    <property type="component" value="Unassembled WGS sequence"/>
</dbReference>
<keyword evidence="2" id="KW-1185">Reference proteome</keyword>
<dbReference type="EMBL" id="BPQB01000072">
    <property type="protein sequence ID" value="GJE97438.1"/>
    <property type="molecule type" value="Genomic_DNA"/>
</dbReference>
<reference evidence="1 2" key="1">
    <citation type="submission" date="2021-08" db="EMBL/GenBank/DDBJ databases">
        <title>Draft Genome Sequence of Phanerochaete sordida strain YK-624.</title>
        <authorList>
            <person name="Mori T."/>
            <person name="Dohra H."/>
            <person name="Suzuki T."/>
            <person name="Kawagishi H."/>
            <person name="Hirai H."/>
        </authorList>
    </citation>
    <scope>NUCLEOTIDE SEQUENCE [LARGE SCALE GENOMIC DNA]</scope>
    <source>
        <strain evidence="1 2">YK-624</strain>
    </source>
</reference>
<protein>
    <submittedName>
        <fullName evidence="1">Uncharacterized protein</fullName>
    </submittedName>
</protein>